<proteinExistence type="predicted"/>
<dbReference type="OrthoDB" id="9027184at2"/>
<name>Q0A7U6_ALKEH</name>
<dbReference type="RefSeq" id="WP_011629485.1">
    <property type="nucleotide sequence ID" value="NC_008340.1"/>
</dbReference>
<accession>Q0A7U6</accession>
<evidence type="ECO:0000313" key="3">
    <source>
        <dbReference type="Proteomes" id="UP000001962"/>
    </source>
</evidence>
<keyword evidence="3" id="KW-1185">Reference proteome</keyword>
<dbReference type="Proteomes" id="UP000001962">
    <property type="component" value="Chromosome"/>
</dbReference>
<dbReference type="AlphaFoldDB" id="Q0A7U6"/>
<dbReference type="KEGG" id="aeh:Mlg_1745"/>
<dbReference type="eggNOG" id="COG3299">
    <property type="taxonomic scope" value="Bacteria"/>
</dbReference>
<evidence type="ECO:0000256" key="1">
    <source>
        <dbReference type="SAM" id="MobiDB-lite"/>
    </source>
</evidence>
<reference evidence="3" key="1">
    <citation type="submission" date="2006-08" db="EMBL/GenBank/DDBJ databases">
        <title>Complete sequence of Alkalilimnicola ehrilichei MLHE-1.</title>
        <authorList>
            <person name="Copeland A."/>
            <person name="Lucas S."/>
            <person name="Lapidus A."/>
            <person name="Barry K."/>
            <person name="Detter J.C."/>
            <person name="Glavina del Rio T."/>
            <person name="Hammon N."/>
            <person name="Israni S."/>
            <person name="Dalin E."/>
            <person name="Tice H."/>
            <person name="Pitluck S."/>
            <person name="Sims D."/>
            <person name="Brettin T."/>
            <person name="Bruce D."/>
            <person name="Han C."/>
            <person name="Tapia R."/>
            <person name="Gilna P."/>
            <person name="Schmutz J."/>
            <person name="Larimer F."/>
            <person name="Land M."/>
            <person name="Hauser L."/>
            <person name="Kyrpides N."/>
            <person name="Mikhailova N."/>
            <person name="Oremland R.S."/>
            <person name="Hoeft S.E."/>
            <person name="Switzer-Blum J."/>
            <person name="Kulp T."/>
            <person name="King G."/>
            <person name="Tabita R."/>
            <person name="Witte B."/>
            <person name="Santini J.M."/>
            <person name="Basu P."/>
            <person name="Hollibaugh J.T."/>
            <person name="Xie G."/>
            <person name="Stolz J.F."/>
            <person name="Richardson P."/>
        </authorList>
    </citation>
    <scope>NUCLEOTIDE SEQUENCE [LARGE SCALE GENOMIC DNA]</scope>
    <source>
        <strain evidence="3">ATCC BAA-1101 / DSM 17681 / MLHE-1</strain>
    </source>
</reference>
<feature type="region of interest" description="Disordered" evidence="1">
    <location>
        <begin position="493"/>
        <end position="527"/>
    </location>
</feature>
<evidence type="ECO:0000313" key="2">
    <source>
        <dbReference type="EMBL" id="ABI57091.1"/>
    </source>
</evidence>
<gene>
    <name evidence="2" type="ordered locus">Mlg_1745</name>
</gene>
<organism evidence="2 3">
    <name type="scientific">Alkalilimnicola ehrlichii (strain ATCC BAA-1101 / DSM 17681 / MLHE-1)</name>
    <dbReference type="NCBI Taxonomy" id="187272"/>
    <lineage>
        <taxon>Bacteria</taxon>
        <taxon>Pseudomonadati</taxon>
        <taxon>Pseudomonadota</taxon>
        <taxon>Gammaproteobacteria</taxon>
        <taxon>Chromatiales</taxon>
        <taxon>Ectothiorhodospiraceae</taxon>
        <taxon>Alkalilimnicola</taxon>
    </lineage>
</organism>
<dbReference type="HOGENOM" id="CLU_280579_0_0_6"/>
<dbReference type="EMBL" id="CP000453">
    <property type="protein sequence ID" value="ABI57091.1"/>
    <property type="molecule type" value="Genomic_DNA"/>
</dbReference>
<sequence length="986" mass="107347">MADDDLTRWNRAGLSRFRYLDGNAATFLEELRAGLQARFPRWPAVAGEGPPEEDEREWRARLERHYQADRDDLLWQIGRGFARASHVLGEHLDVYANEATLGTAGEWENLRKLVAMLDYHPRPPASAHTTLAVLAKKAGPLAAGFAVKHSPADGAPVVFETLTDLDLDPVLNAVRPADHDRNPAPLQGQYLELAGEHDKLTRGTPLVVEDTRRGSSRAHLIQSVTLDEARGVTRVRVSPRLSSRYRVGDVRVHVLPKERLAVTGPVLKGAVLGHSLRLGDDTGDLKPGETLVLSNPGHKARFLRVDRVRPRLLSFKTPLGKTYLAGARLSRPVEVPVVRRAGVPWRRRIEAGDDKGKNLYVVFVAGDWHRLQNQWVARRPSAVDTALRSFKVTRAHYQPVGVPPEADDSPAWEGYTALSLVGDELDNNPQYLLAVPESPGPWAPDPLLERAEGGVRDPLISEHSKHAAPGDFAVLVCGGAIAWARLGAVAEDEEGERTTHHAAGGAWRDSGGGPIHPDSSGAREGGPFYRDASQLFVHFTETVRLHDGQRNPTPLRGRTLPVSDPDGVLAARLGQGHRLLLDNGSGATTARVVKLEGGDPLRLTLSEPLPDDSRHDNLVLYGNAVPAGHGSGKPEQALGSGDATERHPAFELAVKDVSFVADPSQASGVRAAVEVTVDDRRWTQIANLKDAGPEDAVYTARLTEDGTLQVRFGDGRHGRRLPTGTNNVRIHYRQGVGTRGNLPPGSLTQPQRPHPRVASVRQPLPAGGGADREPEADLRESAPATLLTLSRAVSLRDFARLARAHASIWQANAFSRPTRRERRESLEVVVVPAEGARLTSELRDQLTRYLGTHGVPGVDLRVEDYVPVVIGLDITLRIDLDAFDPEPVIEAVRAALEEAFSLRRRRLGQPLYRGEVFQVVEGVRGVANSSCEIRVVSVGTEGEADGLRQVLTSGGVVRVLQPGPRQCLHLAPGRPDIAIETEAYQP</sequence>
<feature type="region of interest" description="Disordered" evidence="1">
    <location>
        <begin position="734"/>
        <end position="778"/>
    </location>
</feature>
<protein>
    <submittedName>
        <fullName evidence="2">Uncharacterized protein</fullName>
    </submittedName>
</protein>